<keyword evidence="2" id="KW-1185">Reference proteome</keyword>
<dbReference type="AlphaFoldDB" id="A0AAN9V8X4"/>
<dbReference type="InterPro" id="IPR002110">
    <property type="entry name" value="Ankyrin_rpt"/>
</dbReference>
<accession>A0AAN9V8X4</accession>
<evidence type="ECO:0000313" key="1">
    <source>
        <dbReference type="EMBL" id="KAK7755678.1"/>
    </source>
</evidence>
<reference evidence="1 2" key="1">
    <citation type="submission" date="2024-02" db="EMBL/GenBank/DDBJ databases">
        <title>De novo assembly and annotation of 12 fungi associated with fruit tree decline syndrome in Ontario, Canada.</title>
        <authorList>
            <person name="Sulman M."/>
            <person name="Ellouze W."/>
            <person name="Ilyukhin E."/>
        </authorList>
    </citation>
    <scope>NUCLEOTIDE SEQUENCE [LARGE SCALE GENOMIC DNA]</scope>
    <source>
        <strain evidence="1 2">M11/M66-122</strain>
    </source>
</reference>
<dbReference type="InterPro" id="IPR036770">
    <property type="entry name" value="Ankyrin_rpt-contain_sf"/>
</dbReference>
<protein>
    <submittedName>
        <fullName evidence="1">Uncharacterized protein</fullName>
    </submittedName>
</protein>
<dbReference type="EMBL" id="JAKJXP020000011">
    <property type="protein sequence ID" value="KAK7755678.1"/>
    <property type="molecule type" value="Genomic_DNA"/>
</dbReference>
<sequence length="373" mass="41754">MPSLLAFPVEILWNIIFSLQDDPHDDYIPHLSRLASSCRTLYFKLGISFRADAQYHKIQASTDIQRSMFGMNRPPGRDPSLFWCINKSNDIGQIADCLRAWKSAFPDAIVHGVSQYCTRKSPGHAAIRRHRLDILQLLVREGFSITGGRVDVSWLRCNNLLMYAIEKKQDDIALWLVEQGAEFGQLEVEAAVWYNRPSVLAVLLSQAATAPGGISAALDERGLEEALKTAYQHARRLFGPIRDENGNGHGGVIDLLVEAGASLSNSTNDNYHPLLEAAQHGAYGNALRIFEHQVRQDIIPVEDLWYTADFATRSDQGLALVKAIHPKFTHLMYENDEDRNQPSDSVVKKARQHLIEIAGLAGSSQVLRYLQEN</sequence>
<evidence type="ECO:0000313" key="2">
    <source>
        <dbReference type="Proteomes" id="UP001320420"/>
    </source>
</evidence>
<proteinExistence type="predicted"/>
<gene>
    <name evidence="1" type="ORF">SLS62_002289</name>
</gene>
<name>A0AAN9V8X4_9PEZI</name>
<comment type="caution">
    <text evidence="1">The sequence shown here is derived from an EMBL/GenBank/DDBJ whole genome shotgun (WGS) entry which is preliminary data.</text>
</comment>
<dbReference type="Proteomes" id="UP001320420">
    <property type="component" value="Unassembled WGS sequence"/>
</dbReference>
<dbReference type="Gene3D" id="1.25.40.20">
    <property type="entry name" value="Ankyrin repeat-containing domain"/>
    <property type="match status" value="1"/>
</dbReference>
<dbReference type="SUPFAM" id="SSF48403">
    <property type="entry name" value="Ankyrin repeat"/>
    <property type="match status" value="1"/>
</dbReference>
<dbReference type="SMART" id="SM00248">
    <property type="entry name" value="ANK"/>
    <property type="match status" value="3"/>
</dbReference>
<organism evidence="1 2">
    <name type="scientific">Diatrype stigma</name>
    <dbReference type="NCBI Taxonomy" id="117547"/>
    <lineage>
        <taxon>Eukaryota</taxon>
        <taxon>Fungi</taxon>
        <taxon>Dikarya</taxon>
        <taxon>Ascomycota</taxon>
        <taxon>Pezizomycotina</taxon>
        <taxon>Sordariomycetes</taxon>
        <taxon>Xylariomycetidae</taxon>
        <taxon>Xylariales</taxon>
        <taxon>Diatrypaceae</taxon>
        <taxon>Diatrype</taxon>
    </lineage>
</organism>